<dbReference type="EMBL" id="CM016554">
    <property type="protein sequence ID" value="TKW29633.1"/>
    <property type="molecule type" value="Genomic_DNA"/>
</dbReference>
<keyword evidence="2" id="KW-0472">Membrane</keyword>
<proteinExistence type="predicted"/>
<dbReference type="AlphaFoldDB" id="A0A4U6VMT7"/>
<accession>A0A4U6VMT7</accession>
<protein>
    <submittedName>
        <fullName evidence="3">Uncharacterized protein</fullName>
    </submittedName>
</protein>
<reference evidence="3" key="1">
    <citation type="submission" date="2019-03" db="EMBL/GenBank/DDBJ databases">
        <title>WGS assembly of Setaria viridis.</title>
        <authorList>
            <person name="Huang P."/>
            <person name="Jenkins J."/>
            <person name="Grimwood J."/>
            <person name="Barry K."/>
            <person name="Healey A."/>
            <person name="Mamidi S."/>
            <person name="Sreedasyam A."/>
            <person name="Shu S."/>
            <person name="Feldman M."/>
            <person name="Wu J."/>
            <person name="Yu Y."/>
            <person name="Chen C."/>
            <person name="Johnson J."/>
            <person name="Rokhsar D."/>
            <person name="Baxter I."/>
            <person name="Schmutz J."/>
            <person name="Brutnell T."/>
            <person name="Kellogg E."/>
        </authorList>
    </citation>
    <scope>NUCLEOTIDE SEQUENCE [LARGE SCALE GENOMIC DNA]</scope>
</reference>
<feature type="transmembrane region" description="Helical" evidence="2">
    <location>
        <begin position="12"/>
        <end position="32"/>
    </location>
</feature>
<name>A0A4U6VMT7_SETVI</name>
<evidence type="ECO:0000256" key="1">
    <source>
        <dbReference type="SAM" id="MobiDB-lite"/>
    </source>
</evidence>
<evidence type="ECO:0000313" key="4">
    <source>
        <dbReference type="Proteomes" id="UP000298652"/>
    </source>
</evidence>
<dbReference type="Gramene" id="TKW29633">
    <property type="protein sequence ID" value="TKW29633"/>
    <property type="gene ID" value="SEVIR_3G408900v2"/>
</dbReference>
<evidence type="ECO:0000256" key="2">
    <source>
        <dbReference type="SAM" id="Phobius"/>
    </source>
</evidence>
<sequence>MPRVQDDAKASLFVPAHLLFQVFLCQSAMIWYSTKQSCMPAIRDEITARTDGTIAGEDYSSNFPNQEVSALSIEVRSSNRVRSAAMPGATVRSAPLGGRRRRTARRPHVLSCPQQESGRRNQRRD</sequence>
<feature type="compositionally biased region" description="Basic residues" evidence="1">
    <location>
        <begin position="98"/>
        <end position="108"/>
    </location>
</feature>
<dbReference type="Proteomes" id="UP000298652">
    <property type="component" value="Chromosome 3"/>
</dbReference>
<gene>
    <name evidence="3" type="ORF">SEVIR_3G408900v2</name>
</gene>
<keyword evidence="4" id="KW-1185">Reference proteome</keyword>
<evidence type="ECO:0000313" key="3">
    <source>
        <dbReference type="EMBL" id="TKW29633.1"/>
    </source>
</evidence>
<keyword evidence="2" id="KW-0812">Transmembrane</keyword>
<keyword evidence="2" id="KW-1133">Transmembrane helix</keyword>
<feature type="region of interest" description="Disordered" evidence="1">
    <location>
        <begin position="82"/>
        <end position="125"/>
    </location>
</feature>
<organism evidence="3 4">
    <name type="scientific">Setaria viridis</name>
    <name type="common">Green bristlegrass</name>
    <name type="synonym">Setaria italica subsp. viridis</name>
    <dbReference type="NCBI Taxonomy" id="4556"/>
    <lineage>
        <taxon>Eukaryota</taxon>
        <taxon>Viridiplantae</taxon>
        <taxon>Streptophyta</taxon>
        <taxon>Embryophyta</taxon>
        <taxon>Tracheophyta</taxon>
        <taxon>Spermatophyta</taxon>
        <taxon>Magnoliopsida</taxon>
        <taxon>Liliopsida</taxon>
        <taxon>Poales</taxon>
        <taxon>Poaceae</taxon>
        <taxon>PACMAD clade</taxon>
        <taxon>Panicoideae</taxon>
        <taxon>Panicodae</taxon>
        <taxon>Paniceae</taxon>
        <taxon>Cenchrinae</taxon>
        <taxon>Setaria</taxon>
    </lineage>
</organism>